<dbReference type="Proteomes" id="UP001597183">
    <property type="component" value="Unassembled WGS sequence"/>
</dbReference>
<evidence type="ECO:0000259" key="1">
    <source>
        <dbReference type="Pfam" id="PF02777"/>
    </source>
</evidence>
<sequence length="47" mass="5789">MRPPRQRRSGPKRILVLDTWERAYLLQYKNVRPDYGDRLWSWSTGRL</sequence>
<comment type="caution">
    <text evidence="2">The sequence shown here is derived from an EMBL/GenBank/DDBJ whole genome shotgun (WGS) entry which is preliminary data.</text>
</comment>
<evidence type="ECO:0000313" key="2">
    <source>
        <dbReference type="EMBL" id="MFD1364054.1"/>
    </source>
</evidence>
<dbReference type="InterPro" id="IPR019832">
    <property type="entry name" value="Mn/Fe_SOD_C"/>
</dbReference>
<dbReference type="Pfam" id="PF02777">
    <property type="entry name" value="Sod_Fe_C"/>
    <property type="match status" value="1"/>
</dbReference>
<protein>
    <submittedName>
        <fullName evidence="2">Fe-Mn family superoxide dismutase</fullName>
    </submittedName>
</protein>
<gene>
    <name evidence="2" type="ORF">ACFQ5G_01720</name>
</gene>
<dbReference type="Gene3D" id="3.55.40.20">
    <property type="entry name" value="Iron/manganese superoxide dismutase, C-terminal domain"/>
    <property type="match status" value="1"/>
</dbReference>
<dbReference type="InterPro" id="IPR036314">
    <property type="entry name" value="SOD_C_sf"/>
</dbReference>
<evidence type="ECO:0000313" key="3">
    <source>
        <dbReference type="Proteomes" id="UP001597183"/>
    </source>
</evidence>
<feature type="domain" description="Manganese/iron superoxide dismutase C-terminal" evidence="1">
    <location>
        <begin position="12"/>
        <end position="41"/>
    </location>
</feature>
<reference evidence="3" key="1">
    <citation type="journal article" date="2019" name="Int. J. Syst. Evol. Microbiol.">
        <title>The Global Catalogue of Microorganisms (GCM) 10K type strain sequencing project: providing services to taxonomists for standard genome sequencing and annotation.</title>
        <authorList>
            <consortium name="The Broad Institute Genomics Platform"/>
            <consortium name="The Broad Institute Genome Sequencing Center for Infectious Disease"/>
            <person name="Wu L."/>
            <person name="Ma J."/>
        </authorList>
    </citation>
    <scope>NUCLEOTIDE SEQUENCE [LARGE SCALE GENOMIC DNA]</scope>
    <source>
        <strain evidence="3">CCM 7526</strain>
    </source>
</reference>
<proteinExistence type="predicted"/>
<keyword evidence="3" id="KW-1185">Reference proteome</keyword>
<name>A0ABW4A0Q1_9ACTN</name>
<dbReference type="SUPFAM" id="SSF54719">
    <property type="entry name" value="Fe,Mn superoxide dismutase (SOD), C-terminal domain"/>
    <property type="match status" value="1"/>
</dbReference>
<dbReference type="EMBL" id="JBHTMK010000004">
    <property type="protein sequence ID" value="MFD1364054.1"/>
    <property type="molecule type" value="Genomic_DNA"/>
</dbReference>
<dbReference type="RefSeq" id="WP_317794030.1">
    <property type="nucleotide sequence ID" value="NZ_AP028461.1"/>
</dbReference>
<organism evidence="2 3">
    <name type="scientific">Actinoplanes sichuanensis</name>
    <dbReference type="NCBI Taxonomy" id="512349"/>
    <lineage>
        <taxon>Bacteria</taxon>
        <taxon>Bacillati</taxon>
        <taxon>Actinomycetota</taxon>
        <taxon>Actinomycetes</taxon>
        <taxon>Micromonosporales</taxon>
        <taxon>Micromonosporaceae</taxon>
        <taxon>Actinoplanes</taxon>
    </lineage>
</organism>
<accession>A0ABW4A0Q1</accession>